<dbReference type="InterPro" id="IPR012337">
    <property type="entry name" value="RNaseH-like_sf"/>
</dbReference>
<dbReference type="EMBL" id="FNZZ01000005">
    <property type="protein sequence ID" value="SEL75662.1"/>
    <property type="molecule type" value="Genomic_DNA"/>
</dbReference>
<sequence length="181" mass="19981">MLAFIDFEASSLSKRSYPIEVAWVFEDGRSEAHLIRPAPAWDDWDDAAEAIHGIARAELEQQGQDHAAVARRMVAELSGHDLLASAPSWDGKWLSALLRAAKLPRHSLRLRDSDDAHRERAHAILSQALSGNALASAVAEVLEQSEPRGKDEPPAHRALADAQEEHARWLAIGRLARKRLA</sequence>
<evidence type="ECO:0000313" key="2">
    <source>
        <dbReference type="Proteomes" id="UP000199214"/>
    </source>
</evidence>
<dbReference type="InterPro" id="IPR036397">
    <property type="entry name" value="RNaseH_sf"/>
</dbReference>
<dbReference type="SUPFAM" id="SSF53098">
    <property type="entry name" value="Ribonuclease H-like"/>
    <property type="match status" value="1"/>
</dbReference>
<dbReference type="GO" id="GO:0003676">
    <property type="term" value="F:nucleic acid binding"/>
    <property type="evidence" value="ECO:0007669"/>
    <property type="project" value="InterPro"/>
</dbReference>
<organism evidence="1 2">
    <name type="scientific">Sphingomonas palmae</name>
    <dbReference type="NCBI Taxonomy" id="1855283"/>
    <lineage>
        <taxon>Bacteria</taxon>
        <taxon>Pseudomonadati</taxon>
        <taxon>Pseudomonadota</taxon>
        <taxon>Alphaproteobacteria</taxon>
        <taxon>Sphingomonadales</taxon>
        <taxon>Sphingomonadaceae</taxon>
        <taxon>Sphingomonas</taxon>
    </lineage>
</organism>
<keyword evidence="2" id="KW-1185">Reference proteome</keyword>
<dbReference type="AlphaFoldDB" id="A0A1H7SSS0"/>
<protein>
    <submittedName>
        <fullName evidence="1">Uncharacterized protein</fullName>
    </submittedName>
</protein>
<evidence type="ECO:0000313" key="1">
    <source>
        <dbReference type="EMBL" id="SEL75662.1"/>
    </source>
</evidence>
<name>A0A1H7SSS0_9SPHN</name>
<dbReference type="OrthoDB" id="5705783at2"/>
<reference evidence="2" key="1">
    <citation type="submission" date="2016-10" db="EMBL/GenBank/DDBJ databases">
        <authorList>
            <person name="Varghese N."/>
            <person name="Submissions S."/>
        </authorList>
    </citation>
    <scope>NUCLEOTIDE SEQUENCE [LARGE SCALE GENOMIC DNA]</scope>
    <source>
        <strain evidence="2">JS21-1</strain>
    </source>
</reference>
<dbReference type="Gene3D" id="3.30.420.10">
    <property type="entry name" value="Ribonuclease H-like superfamily/Ribonuclease H"/>
    <property type="match status" value="1"/>
</dbReference>
<accession>A0A1H7SSS0</accession>
<gene>
    <name evidence="1" type="ORF">SAMN05216382_2553</name>
</gene>
<dbReference type="RefSeq" id="WP_093006924.1">
    <property type="nucleotide sequence ID" value="NZ_FNZZ01000005.1"/>
</dbReference>
<proteinExistence type="predicted"/>
<dbReference type="Proteomes" id="UP000199214">
    <property type="component" value="Unassembled WGS sequence"/>
</dbReference>
<dbReference type="STRING" id="1855283.SAMN05216382_2553"/>